<dbReference type="Pfam" id="PF10077">
    <property type="entry name" value="DUF2314"/>
    <property type="match status" value="1"/>
</dbReference>
<accession>A0A517PIF7</accession>
<keyword evidence="1" id="KW-0040">ANK repeat</keyword>
<keyword evidence="4" id="KW-1185">Reference proteome</keyword>
<protein>
    <recommendedName>
        <fullName evidence="2">DUF2314 domain-containing protein</fullName>
    </recommendedName>
</protein>
<dbReference type="InterPro" id="IPR002110">
    <property type="entry name" value="Ankyrin_rpt"/>
</dbReference>
<dbReference type="PROSITE" id="PS50297">
    <property type="entry name" value="ANK_REP_REGION"/>
    <property type="match status" value="1"/>
</dbReference>
<dbReference type="EMBL" id="CP036266">
    <property type="protein sequence ID" value="QDT19168.1"/>
    <property type="molecule type" value="Genomic_DNA"/>
</dbReference>
<evidence type="ECO:0000313" key="3">
    <source>
        <dbReference type="EMBL" id="QDT19168.1"/>
    </source>
</evidence>
<evidence type="ECO:0000313" key="4">
    <source>
        <dbReference type="Proteomes" id="UP000320421"/>
    </source>
</evidence>
<proteinExistence type="predicted"/>
<evidence type="ECO:0000256" key="1">
    <source>
        <dbReference type="PROSITE-ProRule" id="PRU00023"/>
    </source>
</evidence>
<dbReference type="Pfam" id="PF00023">
    <property type="entry name" value="Ank"/>
    <property type="match status" value="1"/>
</dbReference>
<dbReference type="SUPFAM" id="SSF48403">
    <property type="entry name" value="Ankyrin repeat"/>
    <property type="match status" value="1"/>
</dbReference>
<dbReference type="PROSITE" id="PS50088">
    <property type="entry name" value="ANK_REPEAT"/>
    <property type="match status" value="1"/>
</dbReference>
<dbReference type="OrthoDB" id="6571369at2"/>
<feature type="domain" description="DUF2314" evidence="2">
    <location>
        <begin position="14"/>
        <end position="149"/>
    </location>
</feature>
<sequence length="272" mass="30839">MGLEDRIAMSKGDDPEMLAASQQARKTFKYFWRELSWERRRILPALDFAAVKVGFADEGMSPDDPELEHMWVSDVECNGREIMGTLNNDPEWVTSVKAGDPICEPLSALSDWIYSIRGRAYGGFTVNLIRSRLPASQRRAHDKAWGMEFSEPDEIEVVYVPTEPVGFLGRLLGKKPVIDPEERKLNMLEHPMCINMGDSLREALQQSKEMVYETDDEGWTMLHREALAGNGLVVQILLEAGADPTLKTPEGDTPFTLAKRFGWRHVMKLLEK</sequence>
<dbReference type="InterPro" id="IPR036770">
    <property type="entry name" value="Ankyrin_rpt-contain_sf"/>
</dbReference>
<reference evidence="3 4" key="1">
    <citation type="submission" date="2019-02" db="EMBL/GenBank/DDBJ databases">
        <title>Deep-cultivation of Planctomycetes and their phenomic and genomic characterization uncovers novel biology.</title>
        <authorList>
            <person name="Wiegand S."/>
            <person name="Jogler M."/>
            <person name="Boedeker C."/>
            <person name="Pinto D."/>
            <person name="Vollmers J."/>
            <person name="Rivas-Marin E."/>
            <person name="Kohn T."/>
            <person name="Peeters S.H."/>
            <person name="Heuer A."/>
            <person name="Rast P."/>
            <person name="Oberbeckmann S."/>
            <person name="Bunk B."/>
            <person name="Jeske O."/>
            <person name="Meyerdierks A."/>
            <person name="Storesund J.E."/>
            <person name="Kallscheuer N."/>
            <person name="Luecker S."/>
            <person name="Lage O.M."/>
            <person name="Pohl T."/>
            <person name="Merkel B.J."/>
            <person name="Hornburger P."/>
            <person name="Mueller R.-W."/>
            <person name="Bruemmer F."/>
            <person name="Labrenz M."/>
            <person name="Spormann A.M."/>
            <person name="Op den Camp H."/>
            <person name="Overmann J."/>
            <person name="Amann R."/>
            <person name="Jetten M.S.M."/>
            <person name="Mascher T."/>
            <person name="Medema M.H."/>
            <person name="Devos D.P."/>
            <person name="Kaster A.-K."/>
            <person name="Ovreas L."/>
            <person name="Rohde M."/>
            <person name="Galperin M.Y."/>
            <person name="Jogler C."/>
        </authorList>
    </citation>
    <scope>NUCLEOTIDE SEQUENCE [LARGE SCALE GENOMIC DNA]</scope>
    <source>
        <strain evidence="3 4">HG66A1</strain>
    </source>
</reference>
<dbReference type="InterPro" id="IPR018756">
    <property type="entry name" value="DUF2314"/>
</dbReference>
<dbReference type="Gene3D" id="1.25.40.20">
    <property type="entry name" value="Ankyrin repeat-containing domain"/>
    <property type="match status" value="1"/>
</dbReference>
<dbReference type="Proteomes" id="UP000320421">
    <property type="component" value="Chromosome"/>
</dbReference>
<feature type="repeat" description="ANK" evidence="1">
    <location>
        <begin position="217"/>
        <end position="249"/>
    </location>
</feature>
<dbReference type="AlphaFoldDB" id="A0A517PIF7"/>
<gene>
    <name evidence="3" type="ORF">HG66A1_09320</name>
</gene>
<name>A0A517PIF7_9PLAN</name>
<evidence type="ECO:0000259" key="2">
    <source>
        <dbReference type="Pfam" id="PF10077"/>
    </source>
</evidence>
<organism evidence="3 4">
    <name type="scientific">Gimesia chilikensis</name>
    <dbReference type="NCBI Taxonomy" id="2605989"/>
    <lineage>
        <taxon>Bacteria</taxon>
        <taxon>Pseudomonadati</taxon>
        <taxon>Planctomycetota</taxon>
        <taxon>Planctomycetia</taxon>
        <taxon>Planctomycetales</taxon>
        <taxon>Planctomycetaceae</taxon>
        <taxon>Gimesia</taxon>
    </lineage>
</organism>